<comment type="caution">
    <text evidence="3">The sequence shown here is derived from an EMBL/GenBank/DDBJ whole genome shotgun (WGS) entry which is preliminary data.</text>
</comment>
<dbReference type="OrthoDB" id="2079182at2"/>
<evidence type="ECO:0000256" key="2">
    <source>
        <dbReference type="SAM" id="MobiDB-lite"/>
    </source>
</evidence>
<name>A0A0P6YZU9_9CHLR</name>
<comment type="subcellular location">
    <subcellularLocation>
        <location evidence="1">Virion</location>
    </subcellularLocation>
</comment>
<evidence type="ECO:0000313" key="3">
    <source>
        <dbReference type="EMBL" id="KPL89987.1"/>
    </source>
</evidence>
<dbReference type="Proteomes" id="UP000050277">
    <property type="component" value="Unassembled WGS sequence"/>
</dbReference>
<gene>
    <name evidence="3" type="ORF">SE18_08510</name>
</gene>
<evidence type="ECO:0000313" key="4">
    <source>
        <dbReference type="Proteomes" id="UP000050277"/>
    </source>
</evidence>
<protein>
    <recommendedName>
        <fullName evidence="5">Capsid protein</fullName>
    </recommendedName>
</protein>
<dbReference type="EMBL" id="LGKP01000014">
    <property type="protein sequence ID" value="KPL89987.1"/>
    <property type="molecule type" value="Genomic_DNA"/>
</dbReference>
<feature type="region of interest" description="Disordered" evidence="2">
    <location>
        <begin position="185"/>
        <end position="205"/>
    </location>
</feature>
<dbReference type="STRING" id="70996.SE18_08510"/>
<dbReference type="SUPFAM" id="SSF56563">
    <property type="entry name" value="Major capsid protein gp5"/>
    <property type="match status" value="1"/>
</dbReference>
<dbReference type="NCBIfam" id="TIGR01554">
    <property type="entry name" value="major_cap_HK97"/>
    <property type="match status" value="1"/>
</dbReference>
<accession>A0A0P6YZU9</accession>
<evidence type="ECO:0000256" key="1">
    <source>
        <dbReference type="ARBA" id="ARBA00004328"/>
    </source>
</evidence>
<evidence type="ECO:0008006" key="5">
    <source>
        <dbReference type="Google" id="ProtNLM"/>
    </source>
</evidence>
<organism evidence="3 4">
    <name type="scientific">Herpetosiphon geysericola</name>
    <dbReference type="NCBI Taxonomy" id="70996"/>
    <lineage>
        <taxon>Bacteria</taxon>
        <taxon>Bacillati</taxon>
        <taxon>Chloroflexota</taxon>
        <taxon>Chloroflexia</taxon>
        <taxon>Herpetosiphonales</taxon>
        <taxon>Herpetosiphonaceae</taxon>
        <taxon>Herpetosiphon</taxon>
    </lineage>
</organism>
<dbReference type="AlphaFoldDB" id="A0A0P6YZU9"/>
<reference evidence="3 4" key="1">
    <citation type="submission" date="2015-07" db="EMBL/GenBank/DDBJ databases">
        <title>Whole genome sequence of Herpetosiphon geysericola DSM 7119.</title>
        <authorList>
            <person name="Hemp J."/>
            <person name="Ward L.M."/>
            <person name="Pace L.A."/>
            <person name="Fischer W.W."/>
        </authorList>
    </citation>
    <scope>NUCLEOTIDE SEQUENCE [LARGE SCALE GENOMIC DNA]</scope>
    <source>
        <strain evidence="3 4">DSM 7119</strain>
    </source>
</reference>
<keyword evidence="4" id="KW-1185">Reference proteome</keyword>
<dbReference type="InterPro" id="IPR024455">
    <property type="entry name" value="Phage_capsid"/>
</dbReference>
<dbReference type="RefSeq" id="WP_054534016.1">
    <property type="nucleotide sequence ID" value="NZ_LGKP01000014.1"/>
</dbReference>
<sequence>MATQAEFESLVGEMAQIANAIREGGLIDTDRLKAEFAAQFKAFTDLQAQQKLEETPDRRVAGALVGPNGEVVAKGNRYYGMLKNFERDGSSRYGATKVKPVDLWMAHNLIKSAHALMPKLVNAPSGDLDLAVRAMTAEGTGTGAEIVPTDMATQLWDDMYLASRVIGLMQPVNMTSNPFELPLGLGRPTWRKGKERTRTTTNDSSTQKVTLTATEMVADQEWSYTLDEEAVVALMPAMRTNLALSGGEAMDAFALNADSTVASSGNINSDDATPDTDNYYISEGQDGIRHQHLVDNATQTFNAGGDALVDGDVTSTLALMDKYATDPSKLGLVTDVSTYLSGFLKLDTVTTIDKFGPSAVILSGQLASYRGVPIVLSESYGKAEADGKQSATTANNTLGGFSVMNRSMWAVGFMRDLLIEVDRDIRSRTYIMVSSFRQAVAAHGTRSTNKHTAGCRNVLV</sequence>
<proteinExistence type="predicted"/>